<feature type="transmembrane region" description="Helical" evidence="11">
    <location>
        <begin position="97"/>
        <end position="118"/>
    </location>
</feature>
<accession>A0A2A2F1Y7</accession>
<keyword evidence="8 11" id="KW-1133">Transmembrane helix</keyword>
<keyword evidence="6 11" id="KW-0378">Hydrolase</keyword>
<dbReference type="PANTHER" id="PTHR42837">
    <property type="entry name" value="REGULATOR OF SIGMA-E PROTEASE RSEP"/>
    <property type="match status" value="1"/>
</dbReference>
<dbReference type="GO" id="GO:0016020">
    <property type="term" value="C:membrane"/>
    <property type="evidence" value="ECO:0007669"/>
    <property type="project" value="UniProtKB-SubCell"/>
</dbReference>
<feature type="transmembrane region" description="Helical" evidence="11">
    <location>
        <begin position="381"/>
        <end position="413"/>
    </location>
</feature>
<comment type="subcellular location">
    <subcellularLocation>
        <location evidence="2">Membrane</location>
        <topology evidence="2">Multi-pass membrane protein</topology>
    </subcellularLocation>
</comment>
<keyword evidence="4 13" id="KW-0645">Protease</keyword>
<feature type="transmembrane region" description="Helical" evidence="11">
    <location>
        <begin position="6"/>
        <end position="28"/>
    </location>
</feature>
<evidence type="ECO:0000256" key="6">
    <source>
        <dbReference type="ARBA" id="ARBA00022801"/>
    </source>
</evidence>
<dbReference type="CDD" id="cd23081">
    <property type="entry name" value="cpPDZ_EcRseP-like"/>
    <property type="match status" value="1"/>
</dbReference>
<evidence type="ECO:0000256" key="1">
    <source>
        <dbReference type="ARBA" id="ARBA00001947"/>
    </source>
</evidence>
<evidence type="ECO:0000256" key="5">
    <source>
        <dbReference type="ARBA" id="ARBA00022692"/>
    </source>
</evidence>
<dbReference type="PROSITE" id="PS50106">
    <property type="entry name" value="PDZ"/>
    <property type="match status" value="1"/>
</dbReference>
<evidence type="ECO:0000256" key="7">
    <source>
        <dbReference type="ARBA" id="ARBA00022833"/>
    </source>
</evidence>
<dbReference type="NCBIfam" id="TIGR00054">
    <property type="entry name" value="RIP metalloprotease RseP"/>
    <property type="match status" value="1"/>
</dbReference>
<feature type="transmembrane region" description="Helical" evidence="11">
    <location>
        <begin position="425"/>
        <end position="443"/>
    </location>
</feature>
<sequence>MSVIQTVLALIVTLGILVTVHEFGHFWVARRLGIRVLRFSVGFGKPLFMRRDRHGTEYAVAAIPLGGYVKMLDEREGEVPEDEKHLAFNRQTPPRRIAVAAAGPIANFIFAVFAYWLLAVIGFTTIAPVVGDVEPGTPAERMELESGMEVLEVDGRQTPSWRHVGMALLQRAGEQGEVRLMLEQEGRRLERSTALDGWLGGARDPDPVREFGIEPWRPDIPPVLGEIRPGSPAEEAGLQPGDRILAVEGEAVADWFALVDRIQAAPGEALSMRIERDGSERTLTVTPASRTDGEGEHIGRIGAGVESVSWPEGMQRQTQLGPIRAVPEAFNQFWNDTRTTLVAVGKMASGLLSVRNISGPITIARVAETTVTTGFESFVRFLAYLSISLGIINLLPIPILDGGHILFYGWEWVRGRPVSEAVQGLWLRLGLLLIAMLTVLALYNDVLRL</sequence>
<evidence type="ECO:0000256" key="4">
    <source>
        <dbReference type="ARBA" id="ARBA00022670"/>
    </source>
</evidence>
<protein>
    <recommendedName>
        <fullName evidence="11">Zinc metalloprotease</fullName>
        <ecNumber evidence="11">3.4.24.-</ecNumber>
    </recommendedName>
</protein>
<dbReference type="Proteomes" id="UP000218896">
    <property type="component" value="Unassembled WGS sequence"/>
</dbReference>
<dbReference type="GO" id="GO:0004222">
    <property type="term" value="F:metalloendopeptidase activity"/>
    <property type="evidence" value="ECO:0007669"/>
    <property type="project" value="InterPro"/>
</dbReference>
<evidence type="ECO:0000259" key="12">
    <source>
        <dbReference type="PROSITE" id="PS50106"/>
    </source>
</evidence>
<comment type="caution">
    <text evidence="13">The sequence shown here is derived from an EMBL/GenBank/DDBJ whole genome shotgun (WGS) entry which is preliminary data.</text>
</comment>
<comment type="similarity">
    <text evidence="3 11">Belongs to the peptidase M50B family.</text>
</comment>
<keyword evidence="9 11" id="KW-0482">Metalloprotease</keyword>
<dbReference type="Pfam" id="PF17820">
    <property type="entry name" value="PDZ_6"/>
    <property type="match status" value="1"/>
</dbReference>
<evidence type="ECO:0000313" key="13">
    <source>
        <dbReference type="EMBL" id="PAU78667.1"/>
    </source>
</evidence>
<dbReference type="GO" id="GO:0046872">
    <property type="term" value="F:metal ion binding"/>
    <property type="evidence" value="ECO:0007669"/>
    <property type="project" value="UniProtKB-KW"/>
</dbReference>
<dbReference type="EC" id="3.4.24.-" evidence="11"/>
<reference evidence="13 14" key="1">
    <citation type="submission" date="2017-08" db="EMBL/GenBank/DDBJ databases">
        <title>Halovibrio sewagensis sp. nov., isolated from wastewater of high salinity.</title>
        <authorList>
            <person name="Dong X."/>
            <person name="Zhang G."/>
        </authorList>
    </citation>
    <scope>NUCLEOTIDE SEQUENCE [LARGE SCALE GENOMIC DNA]</scope>
    <source>
        <strain evidence="13 14">YL5-2</strain>
    </source>
</reference>
<evidence type="ECO:0000256" key="8">
    <source>
        <dbReference type="ARBA" id="ARBA00022989"/>
    </source>
</evidence>
<dbReference type="InterPro" id="IPR004387">
    <property type="entry name" value="Pept_M50_Zn"/>
</dbReference>
<dbReference type="GO" id="GO:0006508">
    <property type="term" value="P:proteolysis"/>
    <property type="evidence" value="ECO:0007669"/>
    <property type="project" value="UniProtKB-KW"/>
</dbReference>
<evidence type="ECO:0000256" key="11">
    <source>
        <dbReference type="RuleBase" id="RU362031"/>
    </source>
</evidence>
<dbReference type="CDD" id="cd06163">
    <property type="entry name" value="S2P-M50_PDZ_RseP-like"/>
    <property type="match status" value="1"/>
</dbReference>
<dbReference type="InterPro" id="IPR001478">
    <property type="entry name" value="PDZ"/>
</dbReference>
<evidence type="ECO:0000256" key="2">
    <source>
        <dbReference type="ARBA" id="ARBA00004141"/>
    </source>
</evidence>
<keyword evidence="10 11" id="KW-0472">Membrane</keyword>
<evidence type="ECO:0000256" key="3">
    <source>
        <dbReference type="ARBA" id="ARBA00007931"/>
    </source>
</evidence>
<dbReference type="EMBL" id="NSKD01000007">
    <property type="protein sequence ID" value="PAU78667.1"/>
    <property type="molecule type" value="Genomic_DNA"/>
</dbReference>
<dbReference type="PANTHER" id="PTHR42837:SF2">
    <property type="entry name" value="MEMBRANE METALLOPROTEASE ARASP2, CHLOROPLASTIC-RELATED"/>
    <property type="match status" value="1"/>
</dbReference>
<dbReference type="AlphaFoldDB" id="A0A2A2F1Y7"/>
<name>A0A2A2F1Y7_9GAMM</name>
<proteinExistence type="inferred from homology"/>
<dbReference type="InterPro" id="IPR036034">
    <property type="entry name" value="PDZ_sf"/>
</dbReference>
<dbReference type="Pfam" id="PF02163">
    <property type="entry name" value="Peptidase_M50"/>
    <property type="match status" value="1"/>
</dbReference>
<keyword evidence="5 11" id="KW-0812">Transmembrane</keyword>
<evidence type="ECO:0000256" key="10">
    <source>
        <dbReference type="ARBA" id="ARBA00023136"/>
    </source>
</evidence>
<dbReference type="SMART" id="SM00228">
    <property type="entry name" value="PDZ"/>
    <property type="match status" value="2"/>
</dbReference>
<dbReference type="InterPro" id="IPR008915">
    <property type="entry name" value="Peptidase_M50"/>
</dbReference>
<dbReference type="Gene3D" id="2.30.42.10">
    <property type="match status" value="2"/>
</dbReference>
<keyword evidence="7 11" id="KW-0862">Zinc</keyword>
<keyword evidence="14" id="KW-1185">Reference proteome</keyword>
<comment type="cofactor">
    <cofactor evidence="1 11">
        <name>Zn(2+)</name>
        <dbReference type="ChEBI" id="CHEBI:29105"/>
    </cofactor>
</comment>
<dbReference type="OrthoDB" id="9782003at2"/>
<dbReference type="InterPro" id="IPR041489">
    <property type="entry name" value="PDZ_6"/>
</dbReference>
<evidence type="ECO:0000256" key="9">
    <source>
        <dbReference type="ARBA" id="ARBA00023049"/>
    </source>
</evidence>
<dbReference type="SUPFAM" id="SSF50156">
    <property type="entry name" value="PDZ domain-like"/>
    <property type="match status" value="2"/>
</dbReference>
<gene>
    <name evidence="13" type="primary">rseP</name>
    <name evidence="13" type="ORF">CK501_13340</name>
</gene>
<evidence type="ECO:0000313" key="14">
    <source>
        <dbReference type="Proteomes" id="UP000218896"/>
    </source>
</evidence>
<feature type="domain" description="PDZ" evidence="12">
    <location>
        <begin position="223"/>
        <end position="289"/>
    </location>
</feature>
<keyword evidence="11" id="KW-0479">Metal-binding</keyword>
<dbReference type="RefSeq" id="WP_095618240.1">
    <property type="nucleotide sequence ID" value="NZ_NSKD01000007.1"/>
</dbReference>
<organism evidence="13 14">
    <name type="scientific">Halovibrio salipaludis</name>
    <dbReference type="NCBI Taxonomy" id="2032626"/>
    <lineage>
        <taxon>Bacteria</taxon>
        <taxon>Pseudomonadati</taxon>
        <taxon>Pseudomonadota</taxon>
        <taxon>Gammaproteobacteria</taxon>
        <taxon>Oceanospirillales</taxon>
        <taxon>Halomonadaceae</taxon>
        <taxon>Halovibrio</taxon>
    </lineage>
</organism>